<dbReference type="Pfam" id="PF17784">
    <property type="entry name" value="Sulfotransfer_4"/>
    <property type="match status" value="1"/>
</dbReference>
<dbReference type="PANTHER" id="PTHR36978:SF4">
    <property type="entry name" value="P-LOOP CONTAINING NUCLEOSIDE TRIPHOSPHATE HYDROLASE PROTEIN"/>
    <property type="match status" value="1"/>
</dbReference>
<dbReference type="EMBL" id="CAUWAG010000007">
    <property type="protein sequence ID" value="CAJ2505715.1"/>
    <property type="molecule type" value="Genomic_DNA"/>
</dbReference>
<feature type="transmembrane region" description="Helical" evidence="1">
    <location>
        <begin position="261"/>
        <end position="280"/>
    </location>
</feature>
<dbReference type="AlphaFoldDB" id="A0AAI8YI48"/>
<keyword evidence="1" id="KW-0812">Transmembrane</keyword>
<dbReference type="InterPro" id="IPR027417">
    <property type="entry name" value="P-loop_NTPase"/>
</dbReference>
<name>A0AAI8YI48_9PEZI</name>
<dbReference type="Gene3D" id="3.40.50.300">
    <property type="entry name" value="P-loop containing nucleotide triphosphate hydrolases"/>
    <property type="match status" value="1"/>
</dbReference>
<dbReference type="SUPFAM" id="SSF52540">
    <property type="entry name" value="P-loop containing nucleoside triphosphate hydrolases"/>
    <property type="match status" value="1"/>
</dbReference>
<gene>
    <name evidence="2" type="ORF">KHLLAP_LOCUS6183</name>
</gene>
<keyword evidence="1" id="KW-1133">Transmembrane helix</keyword>
<dbReference type="InterPro" id="IPR040632">
    <property type="entry name" value="Sulfotransfer_4"/>
</dbReference>
<comment type="caution">
    <text evidence="2">The sequence shown here is derived from an EMBL/GenBank/DDBJ whole genome shotgun (WGS) entry which is preliminary data.</text>
</comment>
<proteinExistence type="predicted"/>
<dbReference type="Proteomes" id="UP001295740">
    <property type="component" value="Unassembled WGS sequence"/>
</dbReference>
<protein>
    <submittedName>
        <fullName evidence="2">Uu.00g131090.m01.CDS01</fullName>
    </submittedName>
</protein>
<evidence type="ECO:0000313" key="3">
    <source>
        <dbReference type="Proteomes" id="UP001295740"/>
    </source>
</evidence>
<sequence length="305" mass="35413">MSDLIPFPALKLLYPIREPNYTRDRPLQVLALGLGRTGTDSLQLALTELGYSDVYHGWKVGGSESAACPQWTRLSRAKFSHRNQDLSFLNREEFDKVLGHSAAVTDLPCAAFGPELLRAYPDAKVILNRRDDVDVWYESQRKTIDTIWTDWRSILRACFERECFWVWRLVVWNPRALYEWDFQKNGKTGYAKHYDELEAECRSQGREWLDWRVQDGWEPLCEFLEKPIPDHPFPNENAMGGYAQKRVQLHIQRMQRADRNIAIAGVVATASLVAAVSWYVDGHATLKEQVRWLYQQGDAVLQRLR</sequence>
<keyword evidence="1" id="KW-0472">Membrane</keyword>
<reference evidence="2" key="1">
    <citation type="submission" date="2023-10" db="EMBL/GenBank/DDBJ databases">
        <authorList>
            <person name="Hackl T."/>
        </authorList>
    </citation>
    <scope>NUCLEOTIDE SEQUENCE</scope>
</reference>
<keyword evidence="3" id="KW-1185">Reference proteome</keyword>
<accession>A0AAI8YI48</accession>
<evidence type="ECO:0000313" key="2">
    <source>
        <dbReference type="EMBL" id="CAJ2505715.1"/>
    </source>
</evidence>
<organism evidence="2 3">
    <name type="scientific">Anthostomella pinea</name>
    <dbReference type="NCBI Taxonomy" id="933095"/>
    <lineage>
        <taxon>Eukaryota</taxon>
        <taxon>Fungi</taxon>
        <taxon>Dikarya</taxon>
        <taxon>Ascomycota</taxon>
        <taxon>Pezizomycotina</taxon>
        <taxon>Sordariomycetes</taxon>
        <taxon>Xylariomycetidae</taxon>
        <taxon>Xylariales</taxon>
        <taxon>Xylariaceae</taxon>
        <taxon>Anthostomella</taxon>
    </lineage>
</organism>
<evidence type="ECO:0000256" key="1">
    <source>
        <dbReference type="SAM" id="Phobius"/>
    </source>
</evidence>
<dbReference type="PANTHER" id="PTHR36978">
    <property type="entry name" value="P-LOOP CONTAINING NUCLEOTIDE TRIPHOSPHATE HYDROLASE"/>
    <property type="match status" value="1"/>
</dbReference>